<dbReference type="Proteomes" id="UP001151532">
    <property type="component" value="Chromosome 14"/>
</dbReference>
<evidence type="ECO:0000313" key="2">
    <source>
        <dbReference type="Proteomes" id="UP001151532"/>
    </source>
</evidence>
<evidence type="ECO:0000313" key="1">
    <source>
        <dbReference type="EMBL" id="KAJ6679139.1"/>
    </source>
</evidence>
<reference evidence="1" key="2">
    <citation type="journal article" date="2023" name="Int. J. Mol. Sci.">
        <title>De Novo Assembly and Annotation of 11 Diverse Shrub Willow (Salix) Genomes Reveals Novel Gene Organization in Sex-Linked Regions.</title>
        <authorList>
            <person name="Hyden B."/>
            <person name="Feng K."/>
            <person name="Yates T.B."/>
            <person name="Jawdy S."/>
            <person name="Cereghino C."/>
            <person name="Smart L.B."/>
            <person name="Muchero W."/>
        </authorList>
    </citation>
    <scope>NUCLEOTIDE SEQUENCE</scope>
    <source>
        <tissue evidence="1">Shoot tip</tissue>
    </source>
</reference>
<comment type="caution">
    <text evidence="1">The sequence shown here is derived from an EMBL/GenBank/DDBJ whole genome shotgun (WGS) entry which is preliminary data.</text>
</comment>
<name>A0A9Q0P0H0_SALPP</name>
<dbReference type="EMBL" id="JAPFFK010000020">
    <property type="protein sequence ID" value="KAJ6679139.1"/>
    <property type="molecule type" value="Genomic_DNA"/>
</dbReference>
<organism evidence="1 2">
    <name type="scientific">Salix purpurea</name>
    <name type="common">Purple osier willow</name>
    <dbReference type="NCBI Taxonomy" id="77065"/>
    <lineage>
        <taxon>Eukaryota</taxon>
        <taxon>Viridiplantae</taxon>
        <taxon>Streptophyta</taxon>
        <taxon>Embryophyta</taxon>
        <taxon>Tracheophyta</taxon>
        <taxon>Spermatophyta</taxon>
        <taxon>Magnoliopsida</taxon>
        <taxon>eudicotyledons</taxon>
        <taxon>Gunneridae</taxon>
        <taxon>Pentapetalae</taxon>
        <taxon>rosids</taxon>
        <taxon>fabids</taxon>
        <taxon>Malpighiales</taxon>
        <taxon>Salicaceae</taxon>
        <taxon>Saliceae</taxon>
        <taxon>Salix</taxon>
    </lineage>
</organism>
<accession>A0A9Q0P0H0</accession>
<reference evidence="1" key="1">
    <citation type="submission" date="2022-11" db="EMBL/GenBank/DDBJ databases">
        <authorList>
            <person name="Hyden B.L."/>
            <person name="Feng K."/>
            <person name="Yates T."/>
            <person name="Jawdy S."/>
            <person name="Smart L.B."/>
            <person name="Muchero W."/>
        </authorList>
    </citation>
    <scope>NUCLEOTIDE SEQUENCE</scope>
    <source>
        <tissue evidence="1">Shoot tip</tissue>
    </source>
</reference>
<sequence>MYPSPFSSPTWSAHQALTPGNDFPSMLYALLTSSLLRRPSSLVSKRLKIFNQLFFSKLRCRNSSLAIFANIFGLNRPGKHD</sequence>
<dbReference type="AlphaFoldDB" id="A0A9Q0P0H0"/>
<proteinExistence type="predicted"/>
<keyword evidence="2" id="KW-1185">Reference proteome</keyword>
<protein>
    <submittedName>
        <fullName evidence="1">Uncharacterized protein</fullName>
    </submittedName>
</protein>
<gene>
    <name evidence="1" type="ORF">OIU79_018989</name>
</gene>